<evidence type="ECO:0000313" key="1">
    <source>
        <dbReference type="EMBL" id="MBW0550539.1"/>
    </source>
</evidence>
<sequence>MLRKQPYPAILEAMKEIEENINELIEMVLIKKIGNNEIVEVTTPVLITLNDGNSGLCGDFIALNNYTKAERYPMHWTIFQRPSS</sequence>
<proteinExistence type="predicted"/>
<comment type="caution">
    <text evidence="1">The sequence shown here is derived from an EMBL/GenBank/DDBJ whole genome shotgun (WGS) entry which is preliminary data.</text>
</comment>
<organism evidence="1 2">
    <name type="scientific">Austropuccinia psidii MF-1</name>
    <dbReference type="NCBI Taxonomy" id="1389203"/>
    <lineage>
        <taxon>Eukaryota</taxon>
        <taxon>Fungi</taxon>
        <taxon>Dikarya</taxon>
        <taxon>Basidiomycota</taxon>
        <taxon>Pucciniomycotina</taxon>
        <taxon>Pucciniomycetes</taxon>
        <taxon>Pucciniales</taxon>
        <taxon>Sphaerophragmiaceae</taxon>
        <taxon>Austropuccinia</taxon>
    </lineage>
</organism>
<evidence type="ECO:0000313" key="2">
    <source>
        <dbReference type="Proteomes" id="UP000765509"/>
    </source>
</evidence>
<dbReference type="AlphaFoldDB" id="A0A9Q3IV89"/>
<dbReference type="Gene3D" id="3.10.10.10">
    <property type="entry name" value="HIV Type 1 Reverse Transcriptase, subunit A, domain 1"/>
    <property type="match status" value="1"/>
</dbReference>
<dbReference type="OrthoDB" id="2243238at2759"/>
<gene>
    <name evidence="1" type="ORF">O181_090254</name>
</gene>
<dbReference type="Proteomes" id="UP000765509">
    <property type="component" value="Unassembled WGS sequence"/>
</dbReference>
<accession>A0A9Q3IV89</accession>
<protein>
    <submittedName>
        <fullName evidence="1">Uncharacterized protein</fullName>
    </submittedName>
</protein>
<dbReference type="EMBL" id="AVOT02056122">
    <property type="protein sequence ID" value="MBW0550539.1"/>
    <property type="molecule type" value="Genomic_DNA"/>
</dbReference>
<reference evidence="1" key="1">
    <citation type="submission" date="2021-03" db="EMBL/GenBank/DDBJ databases">
        <title>Draft genome sequence of rust myrtle Austropuccinia psidii MF-1, a brazilian biotype.</title>
        <authorList>
            <person name="Quecine M.C."/>
            <person name="Pachon D.M.R."/>
            <person name="Bonatelli M.L."/>
            <person name="Correr F.H."/>
            <person name="Franceschini L.M."/>
            <person name="Leite T.F."/>
            <person name="Margarido G.R.A."/>
            <person name="Almeida C.A."/>
            <person name="Ferrarezi J.A."/>
            <person name="Labate C.A."/>
        </authorList>
    </citation>
    <scope>NUCLEOTIDE SEQUENCE</scope>
    <source>
        <strain evidence="1">MF-1</strain>
    </source>
</reference>
<keyword evidence="2" id="KW-1185">Reference proteome</keyword>
<name>A0A9Q3IV89_9BASI</name>